<keyword evidence="2" id="KW-1185">Reference proteome</keyword>
<dbReference type="Proteomes" id="UP001333110">
    <property type="component" value="Unassembled WGS sequence"/>
</dbReference>
<dbReference type="AlphaFoldDB" id="A0AAN7NS93"/>
<proteinExistence type="predicted"/>
<sequence>MLTGPDHLVVLYVPRGGTQGRSLESLPGLPRPQRGMAMLAPRLQQLLAPTLPLALSQGWLSNCSCLDTGSADPDPTCGPIAQSSFSLSPRRQMPLEKCCRITESYRLEKTFKIIKSNHKPRPPLYHVPKHLIQMSFKYLQGW</sequence>
<reference evidence="1 2" key="1">
    <citation type="journal article" date="2023" name="J. Hered.">
        <title>Chromosome-level genome of the wood stork (Mycteria americana) provides insight into avian chromosome evolution.</title>
        <authorList>
            <person name="Flamio R. Jr."/>
            <person name="Ramstad K.M."/>
        </authorList>
    </citation>
    <scope>NUCLEOTIDE SEQUENCE [LARGE SCALE GENOMIC DNA]</scope>
    <source>
        <strain evidence="1">JAX WOST 10</strain>
    </source>
</reference>
<dbReference type="EMBL" id="JAUNZN010000001">
    <property type="protein sequence ID" value="KAK4830712.1"/>
    <property type="molecule type" value="Genomic_DNA"/>
</dbReference>
<gene>
    <name evidence="1" type="ORF">QYF61_012972</name>
</gene>
<evidence type="ECO:0000313" key="2">
    <source>
        <dbReference type="Proteomes" id="UP001333110"/>
    </source>
</evidence>
<name>A0AAN7NS93_MYCAM</name>
<protein>
    <submittedName>
        <fullName evidence="1">Uncharacterized protein</fullName>
    </submittedName>
</protein>
<evidence type="ECO:0000313" key="1">
    <source>
        <dbReference type="EMBL" id="KAK4830712.1"/>
    </source>
</evidence>
<accession>A0AAN7NS93</accession>
<organism evidence="1 2">
    <name type="scientific">Mycteria americana</name>
    <name type="common">Wood stork</name>
    <dbReference type="NCBI Taxonomy" id="33587"/>
    <lineage>
        <taxon>Eukaryota</taxon>
        <taxon>Metazoa</taxon>
        <taxon>Chordata</taxon>
        <taxon>Craniata</taxon>
        <taxon>Vertebrata</taxon>
        <taxon>Euteleostomi</taxon>
        <taxon>Archelosauria</taxon>
        <taxon>Archosauria</taxon>
        <taxon>Dinosauria</taxon>
        <taxon>Saurischia</taxon>
        <taxon>Theropoda</taxon>
        <taxon>Coelurosauria</taxon>
        <taxon>Aves</taxon>
        <taxon>Neognathae</taxon>
        <taxon>Neoaves</taxon>
        <taxon>Aequornithes</taxon>
        <taxon>Ciconiiformes</taxon>
        <taxon>Ciconiidae</taxon>
        <taxon>Mycteria</taxon>
    </lineage>
</organism>
<comment type="caution">
    <text evidence="1">The sequence shown here is derived from an EMBL/GenBank/DDBJ whole genome shotgun (WGS) entry which is preliminary data.</text>
</comment>